<evidence type="ECO:0000256" key="2">
    <source>
        <dbReference type="ARBA" id="ARBA00022723"/>
    </source>
</evidence>
<feature type="binding site" evidence="8">
    <location>
        <position position="46"/>
    </location>
    <ligand>
        <name>Zn(2+)</name>
        <dbReference type="ChEBI" id="CHEBI:29105"/>
    </ligand>
</feature>
<dbReference type="RefSeq" id="XP_026729199.1">
    <property type="nucleotide sequence ID" value="XM_026873398.1"/>
</dbReference>
<dbReference type="PROSITE" id="PS00028">
    <property type="entry name" value="ZINC_FINGER_C2H2_1"/>
    <property type="match status" value="4"/>
</dbReference>
<evidence type="ECO:0000259" key="10">
    <source>
        <dbReference type="PROSITE" id="PS51915"/>
    </source>
</evidence>
<dbReference type="SMART" id="SM00355">
    <property type="entry name" value="ZnF_C2H2"/>
    <property type="match status" value="6"/>
</dbReference>
<feature type="domain" description="ZAD" evidence="10">
    <location>
        <begin position="44"/>
        <end position="115"/>
    </location>
</feature>
<comment type="subcellular location">
    <subcellularLocation>
        <location evidence="1">Nucleus</location>
    </subcellularLocation>
</comment>
<gene>
    <name evidence="12" type="primary">LOC113494885</name>
</gene>
<dbReference type="KEGG" id="tnl:113494885"/>
<evidence type="ECO:0000256" key="6">
    <source>
        <dbReference type="ARBA" id="ARBA00023242"/>
    </source>
</evidence>
<dbReference type="Proteomes" id="UP000322000">
    <property type="component" value="Chromosome 6"/>
</dbReference>
<dbReference type="GO" id="GO:0008270">
    <property type="term" value="F:zinc ion binding"/>
    <property type="evidence" value="ECO:0007669"/>
    <property type="project" value="UniProtKB-UniRule"/>
</dbReference>
<dbReference type="InterPro" id="IPR036236">
    <property type="entry name" value="Znf_C2H2_sf"/>
</dbReference>
<dbReference type="InterPro" id="IPR012934">
    <property type="entry name" value="Znf_AD"/>
</dbReference>
<dbReference type="InterPro" id="IPR013087">
    <property type="entry name" value="Znf_C2H2_type"/>
</dbReference>
<keyword evidence="6" id="KW-0539">Nucleus</keyword>
<feature type="domain" description="C2H2-type" evidence="9">
    <location>
        <begin position="203"/>
        <end position="230"/>
    </location>
</feature>
<dbReference type="OrthoDB" id="6077919at2759"/>
<dbReference type="SMART" id="SM00868">
    <property type="entry name" value="zf-AD"/>
    <property type="match status" value="1"/>
</dbReference>
<dbReference type="GeneID" id="113494885"/>
<feature type="domain" description="C2H2-type" evidence="9">
    <location>
        <begin position="259"/>
        <end position="281"/>
    </location>
</feature>
<dbReference type="SUPFAM" id="SSF57667">
    <property type="entry name" value="beta-beta-alpha zinc fingers"/>
    <property type="match status" value="3"/>
</dbReference>
<evidence type="ECO:0000256" key="4">
    <source>
        <dbReference type="ARBA" id="ARBA00022771"/>
    </source>
</evidence>
<dbReference type="Pfam" id="PF00096">
    <property type="entry name" value="zf-C2H2"/>
    <property type="match status" value="2"/>
</dbReference>
<sequence>MVSSYVILKLFNKATSDRRQNNRERNETLSGSLSITTQRENNTNKCRICLKEGTVPIYNDLGDVMAVDISTFGGIDLSKDDESLHFMCDPCSKLLEAAIRFRKTAKKSDQILKNIAAKNKKLSIESKGSSTQEKVEDNSESSTSVIQSYFSSVASNIGDAEESITVKPIKKIPKVQCRVCFKVITKSYYKEHFALHDHTAAKYVCDICGKSFRQRCSYRKHYFTHSSEFPWKCKLCPYRGRHSGLLKTHMCVHTGDYRFMCTECPARFLTKSNLNKHSLKHKEPLFKCDTCQRGFHSKLNLERHFEADHLGIKNHICHVCGKAFGYRKAMMRHQLDVHKREKKVNGRTPAYIEAELKNLDSFL</sequence>
<dbReference type="GO" id="GO:0005634">
    <property type="term" value="C:nucleus"/>
    <property type="evidence" value="ECO:0007669"/>
    <property type="project" value="UniProtKB-SubCell"/>
</dbReference>
<reference evidence="12" key="1">
    <citation type="submission" date="2025-08" db="UniProtKB">
        <authorList>
            <consortium name="RefSeq"/>
        </authorList>
    </citation>
    <scope>IDENTIFICATION</scope>
</reference>
<evidence type="ECO:0000256" key="1">
    <source>
        <dbReference type="ARBA" id="ARBA00004123"/>
    </source>
</evidence>
<dbReference type="InParanoid" id="A0A7E5VLM9"/>
<evidence type="ECO:0000256" key="7">
    <source>
        <dbReference type="PROSITE-ProRule" id="PRU00042"/>
    </source>
</evidence>
<keyword evidence="4 7" id="KW-0863">Zinc-finger</keyword>
<accession>A0A7E5VLM9</accession>
<dbReference type="AlphaFoldDB" id="A0A7E5VLM9"/>
<name>A0A7E5VLM9_TRINI</name>
<evidence type="ECO:0000256" key="3">
    <source>
        <dbReference type="ARBA" id="ARBA00022737"/>
    </source>
</evidence>
<evidence type="ECO:0000259" key="9">
    <source>
        <dbReference type="PROSITE" id="PS50157"/>
    </source>
</evidence>
<evidence type="ECO:0000256" key="8">
    <source>
        <dbReference type="PROSITE-ProRule" id="PRU01263"/>
    </source>
</evidence>
<evidence type="ECO:0000313" key="11">
    <source>
        <dbReference type="Proteomes" id="UP000322000"/>
    </source>
</evidence>
<evidence type="ECO:0000256" key="5">
    <source>
        <dbReference type="ARBA" id="ARBA00022833"/>
    </source>
</evidence>
<keyword evidence="3" id="KW-0677">Repeat</keyword>
<organism evidence="11 12">
    <name type="scientific">Trichoplusia ni</name>
    <name type="common">Cabbage looper</name>
    <dbReference type="NCBI Taxonomy" id="7111"/>
    <lineage>
        <taxon>Eukaryota</taxon>
        <taxon>Metazoa</taxon>
        <taxon>Ecdysozoa</taxon>
        <taxon>Arthropoda</taxon>
        <taxon>Hexapoda</taxon>
        <taxon>Insecta</taxon>
        <taxon>Pterygota</taxon>
        <taxon>Neoptera</taxon>
        <taxon>Endopterygota</taxon>
        <taxon>Lepidoptera</taxon>
        <taxon>Glossata</taxon>
        <taxon>Ditrysia</taxon>
        <taxon>Noctuoidea</taxon>
        <taxon>Noctuidae</taxon>
        <taxon>Plusiinae</taxon>
        <taxon>Trichoplusia</taxon>
    </lineage>
</organism>
<dbReference type="PANTHER" id="PTHR24394">
    <property type="entry name" value="ZINC FINGER PROTEIN"/>
    <property type="match status" value="1"/>
</dbReference>
<feature type="binding site" evidence="8">
    <location>
        <position position="49"/>
    </location>
    <ligand>
        <name>Zn(2+)</name>
        <dbReference type="ChEBI" id="CHEBI:29105"/>
    </ligand>
</feature>
<evidence type="ECO:0000313" key="12">
    <source>
        <dbReference type="RefSeq" id="XP_026729199.1"/>
    </source>
</evidence>
<dbReference type="PROSITE" id="PS51915">
    <property type="entry name" value="ZAD"/>
    <property type="match status" value="1"/>
</dbReference>
<feature type="binding site" evidence="8">
    <location>
        <position position="88"/>
    </location>
    <ligand>
        <name>Zn(2+)</name>
        <dbReference type="ChEBI" id="CHEBI:29105"/>
    </ligand>
</feature>
<keyword evidence="11" id="KW-1185">Reference proteome</keyword>
<feature type="domain" description="C2H2-type" evidence="9">
    <location>
        <begin position="315"/>
        <end position="343"/>
    </location>
</feature>
<keyword evidence="2 8" id="KW-0479">Metal-binding</keyword>
<dbReference type="PROSITE" id="PS50157">
    <property type="entry name" value="ZINC_FINGER_C2H2_2"/>
    <property type="match status" value="5"/>
</dbReference>
<dbReference type="Gene3D" id="3.30.160.60">
    <property type="entry name" value="Classic Zinc Finger"/>
    <property type="match status" value="3"/>
</dbReference>
<feature type="domain" description="C2H2-type" evidence="9">
    <location>
        <begin position="286"/>
        <end position="314"/>
    </location>
</feature>
<dbReference type="FunCoup" id="A0A7E5VLM9">
    <property type="interactions" value="89"/>
</dbReference>
<dbReference type="GO" id="GO:0000981">
    <property type="term" value="F:DNA-binding transcription factor activity, RNA polymerase II-specific"/>
    <property type="evidence" value="ECO:0007669"/>
    <property type="project" value="TreeGrafter"/>
</dbReference>
<dbReference type="SUPFAM" id="SSF57716">
    <property type="entry name" value="Glucocorticoid receptor-like (DNA-binding domain)"/>
    <property type="match status" value="1"/>
</dbReference>
<protein>
    <submittedName>
        <fullName evidence="12">Zinc finger protein 2-like</fullName>
    </submittedName>
</protein>
<dbReference type="PANTHER" id="PTHR24394:SF29">
    <property type="entry name" value="MYONEURIN"/>
    <property type="match status" value="1"/>
</dbReference>
<dbReference type="Pfam" id="PF07776">
    <property type="entry name" value="zf-AD"/>
    <property type="match status" value="1"/>
</dbReference>
<feature type="domain" description="C2H2-type" evidence="9">
    <location>
        <begin position="231"/>
        <end position="258"/>
    </location>
</feature>
<keyword evidence="5 8" id="KW-0862">Zinc</keyword>
<feature type="binding site" evidence="8">
    <location>
        <position position="91"/>
    </location>
    <ligand>
        <name>Zn(2+)</name>
        <dbReference type="ChEBI" id="CHEBI:29105"/>
    </ligand>
</feature>
<proteinExistence type="predicted"/>